<gene>
    <name evidence="7" type="ORF">G2W53_005678</name>
</gene>
<name>A0A835CD28_9FABA</name>
<dbReference type="OrthoDB" id="608866at2759"/>
<protein>
    <submittedName>
        <fullName evidence="7">Telomeric repeat-binding factor 2</fullName>
    </submittedName>
</protein>
<keyword evidence="4" id="KW-0472">Membrane</keyword>
<dbReference type="AlphaFoldDB" id="A0A835CD28"/>
<keyword evidence="4" id="KW-0812">Transmembrane</keyword>
<dbReference type="Pfam" id="PF00249">
    <property type="entry name" value="Myb_DNA-binding"/>
    <property type="match status" value="1"/>
</dbReference>
<accession>A0A835CD28</accession>
<evidence type="ECO:0000256" key="2">
    <source>
        <dbReference type="ARBA" id="ARBA00023242"/>
    </source>
</evidence>
<dbReference type="InterPro" id="IPR001005">
    <property type="entry name" value="SANT/Myb"/>
</dbReference>
<feature type="transmembrane region" description="Helical" evidence="4">
    <location>
        <begin position="47"/>
        <end position="68"/>
    </location>
</feature>
<dbReference type="SMART" id="SM00717">
    <property type="entry name" value="SANT"/>
    <property type="match status" value="1"/>
</dbReference>
<evidence type="ECO:0000313" key="8">
    <source>
        <dbReference type="Proteomes" id="UP000634136"/>
    </source>
</evidence>
<evidence type="ECO:0000313" key="7">
    <source>
        <dbReference type="EMBL" id="KAF7837196.1"/>
    </source>
</evidence>
<dbReference type="PROSITE" id="PS51294">
    <property type="entry name" value="HTH_MYB"/>
    <property type="match status" value="1"/>
</dbReference>
<dbReference type="InterPro" id="IPR017930">
    <property type="entry name" value="Myb_dom"/>
</dbReference>
<dbReference type="PANTHER" id="PTHR46993">
    <property type="entry name" value="MYB TRANSCRIPTION FACTOR"/>
    <property type="match status" value="1"/>
</dbReference>
<keyword evidence="2" id="KW-0539">Nucleus</keyword>
<comment type="caution">
    <text evidence="7">The sequence shown here is derived from an EMBL/GenBank/DDBJ whole genome shotgun (WGS) entry which is preliminary data.</text>
</comment>
<dbReference type="SUPFAM" id="SSF46689">
    <property type="entry name" value="Homeodomain-like"/>
    <property type="match status" value="1"/>
</dbReference>
<feature type="region of interest" description="Disordered" evidence="3">
    <location>
        <begin position="185"/>
        <end position="210"/>
    </location>
</feature>
<keyword evidence="4" id="KW-1133">Transmembrane helix</keyword>
<dbReference type="Proteomes" id="UP000634136">
    <property type="component" value="Unassembled WGS sequence"/>
</dbReference>
<dbReference type="GO" id="GO:0005634">
    <property type="term" value="C:nucleus"/>
    <property type="evidence" value="ECO:0007669"/>
    <property type="project" value="UniProtKB-SubCell"/>
</dbReference>
<evidence type="ECO:0000256" key="4">
    <source>
        <dbReference type="SAM" id="Phobius"/>
    </source>
</evidence>
<evidence type="ECO:0000256" key="3">
    <source>
        <dbReference type="SAM" id="MobiDB-lite"/>
    </source>
</evidence>
<dbReference type="EMBL" id="JAAIUW010000003">
    <property type="protein sequence ID" value="KAF7837196.1"/>
    <property type="molecule type" value="Genomic_DNA"/>
</dbReference>
<keyword evidence="8" id="KW-1185">Reference proteome</keyword>
<feature type="domain" description="HTH myb-type" evidence="6">
    <location>
        <begin position="204"/>
        <end position="266"/>
    </location>
</feature>
<comment type="subcellular location">
    <subcellularLocation>
        <location evidence="1">Nucleus</location>
    </subcellularLocation>
</comment>
<proteinExistence type="predicted"/>
<sequence>MELDNAAICSEKVGGNNGSEQLGKKAVISDDGNRESDEIGSPREIEIGLFFCPAFLFLILICEILYLLNIACQNSMLPDKHKHTASSTRQRGVKIIGDGSLKLQAAVTDPLPEILQKSDIVRSELAMKGISHEPPLENQSRDVDIPESNTCRSIVLYQPIDALLKNSFVNQSNVHCPNLMEQNSTAHTREWDDSIDNLPEGTPRKRRRGKRWTTLEEHTLVAGVNKFGKGNWKTILNFYSEIFKKADRTEVDLKDKWRNMKLCPQKLLIAPILAGNAANAAVASEEKSAYILFFENAVLGEKNLNLD</sequence>
<dbReference type="Gene3D" id="1.10.246.220">
    <property type="match status" value="1"/>
</dbReference>
<organism evidence="7 8">
    <name type="scientific">Senna tora</name>
    <dbReference type="NCBI Taxonomy" id="362788"/>
    <lineage>
        <taxon>Eukaryota</taxon>
        <taxon>Viridiplantae</taxon>
        <taxon>Streptophyta</taxon>
        <taxon>Embryophyta</taxon>
        <taxon>Tracheophyta</taxon>
        <taxon>Spermatophyta</taxon>
        <taxon>Magnoliopsida</taxon>
        <taxon>eudicotyledons</taxon>
        <taxon>Gunneridae</taxon>
        <taxon>Pentapetalae</taxon>
        <taxon>rosids</taxon>
        <taxon>fabids</taxon>
        <taxon>Fabales</taxon>
        <taxon>Fabaceae</taxon>
        <taxon>Caesalpinioideae</taxon>
        <taxon>Cassia clade</taxon>
        <taxon>Senna</taxon>
    </lineage>
</organism>
<feature type="domain" description="Myb-like" evidence="5">
    <location>
        <begin position="204"/>
        <end position="261"/>
    </location>
</feature>
<dbReference type="PANTHER" id="PTHR46993:SF6">
    <property type="entry name" value="MYB TRANSCRIPTION FACTOR"/>
    <property type="match status" value="1"/>
</dbReference>
<dbReference type="PROSITE" id="PS50090">
    <property type="entry name" value="MYB_LIKE"/>
    <property type="match status" value="1"/>
</dbReference>
<dbReference type="CDD" id="cd11660">
    <property type="entry name" value="SANT_TRF"/>
    <property type="match status" value="1"/>
</dbReference>
<evidence type="ECO:0000259" key="6">
    <source>
        <dbReference type="PROSITE" id="PS51294"/>
    </source>
</evidence>
<reference evidence="7" key="1">
    <citation type="submission" date="2020-09" db="EMBL/GenBank/DDBJ databases">
        <title>Genome-Enabled Discovery of Anthraquinone Biosynthesis in Senna tora.</title>
        <authorList>
            <person name="Kang S.-H."/>
            <person name="Pandey R.P."/>
            <person name="Lee C.-M."/>
            <person name="Sim J.-S."/>
            <person name="Jeong J.-T."/>
            <person name="Choi B.-S."/>
            <person name="Jung M."/>
            <person name="Ginzburg D."/>
            <person name="Zhao K."/>
            <person name="Won S.Y."/>
            <person name="Oh T.-J."/>
            <person name="Yu Y."/>
            <person name="Kim N.-H."/>
            <person name="Lee O.R."/>
            <person name="Lee T.-H."/>
            <person name="Bashyal P."/>
            <person name="Kim T.-S."/>
            <person name="Lee W.-H."/>
            <person name="Kawkins C."/>
            <person name="Kim C.-K."/>
            <person name="Kim J.S."/>
            <person name="Ahn B.O."/>
            <person name="Rhee S.Y."/>
            <person name="Sohng J.K."/>
        </authorList>
    </citation>
    <scope>NUCLEOTIDE SEQUENCE</scope>
    <source>
        <tissue evidence="7">Leaf</tissue>
    </source>
</reference>
<evidence type="ECO:0000259" key="5">
    <source>
        <dbReference type="PROSITE" id="PS50090"/>
    </source>
</evidence>
<evidence type="ECO:0000256" key="1">
    <source>
        <dbReference type="ARBA" id="ARBA00004123"/>
    </source>
</evidence>
<dbReference type="InterPro" id="IPR009057">
    <property type="entry name" value="Homeodomain-like_sf"/>
</dbReference>